<organism evidence="2 3">
    <name type="scientific">Lophiotrema nucula</name>
    <dbReference type="NCBI Taxonomy" id="690887"/>
    <lineage>
        <taxon>Eukaryota</taxon>
        <taxon>Fungi</taxon>
        <taxon>Dikarya</taxon>
        <taxon>Ascomycota</taxon>
        <taxon>Pezizomycotina</taxon>
        <taxon>Dothideomycetes</taxon>
        <taxon>Pleosporomycetidae</taxon>
        <taxon>Pleosporales</taxon>
        <taxon>Lophiotremataceae</taxon>
        <taxon>Lophiotrema</taxon>
    </lineage>
</organism>
<dbReference type="AlphaFoldDB" id="A0A6A5Z922"/>
<feature type="region of interest" description="Disordered" evidence="1">
    <location>
        <begin position="1"/>
        <end position="63"/>
    </location>
</feature>
<dbReference type="Proteomes" id="UP000799770">
    <property type="component" value="Unassembled WGS sequence"/>
</dbReference>
<dbReference type="EMBL" id="ML977322">
    <property type="protein sequence ID" value="KAF2115706.1"/>
    <property type="molecule type" value="Genomic_DNA"/>
</dbReference>
<name>A0A6A5Z922_9PLEO</name>
<feature type="region of interest" description="Disordered" evidence="1">
    <location>
        <begin position="132"/>
        <end position="198"/>
    </location>
</feature>
<sequence>MSSESRNRDSSSTERSYYDAPTYFSTGPGRFHSVPDLEATRPNDMQKSLFSDRDSGYSTAYTPYEGTLAYPRSAHSGSEQLTYEHQSIYETPSAYEYLSKQEYDQFSGPSPHSSSAYDGNSSLMYWNPRKKADNVSSSANTPNSTLPPPSTQRTRVASVVAAVQDDSNILDDSSEDESRLTSFELSRHGSPPKTTPRVEQHLTIQSPPIMPSAHTVEVPRSLVRLEIEDQETEEEVRALNWLQRHPALIKYGLRVVIGIGTGLISTGLYEGLKKAAS</sequence>
<proteinExistence type="predicted"/>
<protein>
    <submittedName>
        <fullName evidence="2">Uncharacterized protein</fullName>
    </submittedName>
</protein>
<evidence type="ECO:0000313" key="3">
    <source>
        <dbReference type="Proteomes" id="UP000799770"/>
    </source>
</evidence>
<evidence type="ECO:0000256" key="1">
    <source>
        <dbReference type="SAM" id="MobiDB-lite"/>
    </source>
</evidence>
<keyword evidence="3" id="KW-1185">Reference proteome</keyword>
<accession>A0A6A5Z922</accession>
<evidence type="ECO:0000313" key="2">
    <source>
        <dbReference type="EMBL" id="KAF2115706.1"/>
    </source>
</evidence>
<feature type="compositionally biased region" description="Basic and acidic residues" evidence="1">
    <location>
        <begin position="1"/>
        <end position="12"/>
    </location>
</feature>
<gene>
    <name evidence="2" type="ORF">BDV96DRAFT_599279</name>
</gene>
<reference evidence="2" key="1">
    <citation type="journal article" date="2020" name="Stud. Mycol.">
        <title>101 Dothideomycetes genomes: a test case for predicting lifestyles and emergence of pathogens.</title>
        <authorList>
            <person name="Haridas S."/>
            <person name="Albert R."/>
            <person name="Binder M."/>
            <person name="Bloem J."/>
            <person name="Labutti K."/>
            <person name="Salamov A."/>
            <person name="Andreopoulos B."/>
            <person name="Baker S."/>
            <person name="Barry K."/>
            <person name="Bills G."/>
            <person name="Bluhm B."/>
            <person name="Cannon C."/>
            <person name="Castanera R."/>
            <person name="Culley D."/>
            <person name="Daum C."/>
            <person name="Ezra D."/>
            <person name="Gonzalez J."/>
            <person name="Henrissat B."/>
            <person name="Kuo A."/>
            <person name="Liang C."/>
            <person name="Lipzen A."/>
            <person name="Lutzoni F."/>
            <person name="Magnuson J."/>
            <person name="Mondo S."/>
            <person name="Nolan M."/>
            <person name="Ohm R."/>
            <person name="Pangilinan J."/>
            <person name="Park H.-J."/>
            <person name="Ramirez L."/>
            <person name="Alfaro M."/>
            <person name="Sun H."/>
            <person name="Tritt A."/>
            <person name="Yoshinaga Y."/>
            <person name="Zwiers L.-H."/>
            <person name="Turgeon B."/>
            <person name="Goodwin S."/>
            <person name="Spatafora J."/>
            <person name="Crous P."/>
            <person name="Grigoriev I."/>
        </authorList>
    </citation>
    <scope>NUCLEOTIDE SEQUENCE</scope>
    <source>
        <strain evidence="2">CBS 627.86</strain>
    </source>
</reference>